<dbReference type="InterPro" id="IPR048478">
    <property type="entry name" value="LSM12_LSM"/>
</dbReference>
<proteinExistence type="inferred from homology"/>
<dbReference type="PROSITE" id="PS52001">
    <property type="entry name" value="AD"/>
    <property type="match status" value="1"/>
</dbReference>
<dbReference type="Pfam" id="PF21166">
    <property type="entry name" value="LSM12_LSM"/>
    <property type="match status" value="1"/>
</dbReference>
<protein>
    <submittedName>
        <fullName evidence="5">Protein LSM12</fullName>
    </submittedName>
</protein>
<feature type="domain" description="Sm" evidence="4">
    <location>
        <begin position="96"/>
        <end position="166"/>
    </location>
</feature>
<dbReference type="InterPro" id="IPR019181">
    <property type="entry name" value="LSM12_ABD"/>
</dbReference>
<dbReference type="InterPro" id="IPR047574">
    <property type="entry name" value="AD"/>
</dbReference>
<dbReference type="EMBL" id="BGPR01019394">
    <property type="protein sequence ID" value="GBN81793.1"/>
    <property type="molecule type" value="Genomic_DNA"/>
</dbReference>
<feature type="compositionally biased region" description="Basic and acidic residues" evidence="2">
    <location>
        <begin position="1"/>
        <end position="12"/>
    </location>
</feature>
<evidence type="ECO:0000259" key="3">
    <source>
        <dbReference type="PROSITE" id="PS52001"/>
    </source>
</evidence>
<dbReference type="Pfam" id="PF09793">
    <property type="entry name" value="AD"/>
    <property type="match status" value="1"/>
</dbReference>
<gene>
    <name evidence="5" type="primary">LSM12</name>
    <name evidence="5" type="ORF">AVEN_176622_1</name>
</gene>
<dbReference type="CDD" id="cd01735">
    <property type="entry name" value="LSm12_N"/>
    <property type="match status" value="1"/>
</dbReference>
<sequence length="277" mass="30404">MPSSGGREKNKGELGVYSGTPGWVGKRHFSRAEKVASPNPTGGTRIDPLHSSPRCKTGLRREQPELQPISVESKSDYCLLTLPRSCNKMKSTMADDSEEFNLFSVGTIVSCKTCFGDEFEGEVIAFDYQTKILFIKCMSKSGKANLHDMRMVNLDFVEDVVIKKEVTAPVNGTQSLLPLNIEKLSGRAKQHVKERQRLVNALTSGVSNEGVKLYLAITKTISEVTWQGKNIVVMNQVTITPPYRPENCKPIGKGDGDAASHVKRITASIPPLPLSKP</sequence>
<comment type="similarity">
    <text evidence="1">Belongs to the LSM12 family.</text>
</comment>
<reference evidence="5 6" key="1">
    <citation type="journal article" date="2019" name="Sci. Rep.">
        <title>Orb-weaving spider Araneus ventricosus genome elucidates the spidroin gene catalogue.</title>
        <authorList>
            <person name="Kono N."/>
            <person name="Nakamura H."/>
            <person name="Ohtoshi R."/>
            <person name="Moran D.A.P."/>
            <person name="Shinohara A."/>
            <person name="Yoshida Y."/>
            <person name="Fujiwara M."/>
            <person name="Mori M."/>
            <person name="Tomita M."/>
            <person name="Arakawa K."/>
        </authorList>
    </citation>
    <scope>NUCLEOTIDE SEQUENCE [LARGE SCALE GENOMIC DNA]</scope>
</reference>
<accession>A0A4Y2S1E6</accession>
<evidence type="ECO:0000313" key="6">
    <source>
        <dbReference type="Proteomes" id="UP000499080"/>
    </source>
</evidence>
<feature type="region of interest" description="Disordered" evidence="2">
    <location>
        <begin position="1"/>
        <end position="20"/>
    </location>
</feature>
<evidence type="ECO:0000256" key="2">
    <source>
        <dbReference type="SAM" id="MobiDB-lite"/>
    </source>
</evidence>
<organism evidence="5 6">
    <name type="scientific">Araneus ventricosus</name>
    <name type="common">Orbweaver spider</name>
    <name type="synonym">Epeira ventricosa</name>
    <dbReference type="NCBI Taxonomy" id="182803"/>
    <lineage>
        <taxon>Eukaryota</taxon>
        <taxon>Metazoa</taxon>
        <taxon>Ecdysozoa</taxon>
        <taxon>Arthropoda</taxon>
        <taxon>Chelicerata</taxon>
        <taxon>Arachnida</taxon>
        <taxon>Araneae</taxon>
        <taxon>Araneomorphae</taxon>
        <taxon>Entelegynae</taxon>
        <taxon>Araneoidea</taxon>
        <taxon>Araneidae</taxon>
        <taxon>Araneus</taxon>
    </lineage>
</organism>
<feature type="region of interest" description="Disordered" evidence="2">
    <location>
        <begin position="29"/>
        <end position="61"/>
    </location>
</feature>
<dbReference type="SMART" id="SM00995">
    <property type="entry name" value="AD"/>
    <property type="match status" value="1"/>
</dbReference>
<dbReference type="InterPro" id="IPR047575">
    <property type="entry name" value="Sm"/>
</dbReference>
<dbReference type="AlphaFoldDB" id="A0A4Y2S1E6"/>
<comment type="caution">
    <text evidence="5">The sequence shown here is derived from an EMBL/GenBank/DDBJ whole genome shotgun (WGS) entry which is preliminary data.</text>
</comment>
<keyword evidence="6" id="KW-1185">Reference proteome</keyword>
<dbReference type="GO" id="GO:0003723">
    <property type="term" value="F:RNA binding"/>
    <property type="evidence" value="ECO:0007669"/>
    <property type="project" value="InterPro"/>
</dbReference>
<evidence type="ECO:0000313" key="5">
    <source>
        <dbReference type="EMBL" id="GBN81793.1"/>
    </source>
</evidence>
<evidence type="ECO:0000259" key="4">
    <source>
        <dbReference type="PROSITE" id="PS52002"/>
    </source>
</evidence>
<evidence type="ECO:0000256" key="1">
    <source>
        <dbReference type="ARBA" id="ARBA00006359"/>
    </source>
</evidence>
<dbReference type="Proteomes" id="UP000499080">
    <property type="component" value="Unassembled WGS sequence"/>
</dbReference>
<dbReference type="InterPro" id="IPR039683">
    <property type="entry name" value="Lsm12-like"/>
</dbReference>
<feature type="domain" description="AD" evidence="3">
    <location>
        <begin position="177"/>
        <end position="274"/>
    </location>
</feature>
<dbReference type="PANTHER" id="PTHR13542">
    <property type="entry name" value="LSM12 HOMOLOG"/>
    <property type="match status" value="1"/>
</dbReference>
<dbReference type="PROSITE" id="PS52002">
    <property type="entry name" value="SM"/>
    <property type="match status" value="1"/>
</dbReference>
<dbReference type="OrthoDB" id="1057137at2759"/>
<name>A0A4Y2S1E6_ARAVE</name>